<keyword evidence="2" id="KW-1185">Reference proteome</keyword>
<organism evidence="1 2">
    <name type="scientific">Fusarium solani subsp. cucurbitae</name>
    <name type="common">Neocosmosporum cucurbitae</name>
    <dbReference type="NCBI Taxonomy" id="2747967"/>
    <lineage>
        <taxon>Eukaryota</taxon>
        <taxon>Fungi</taxon>
        <taxon>Dikarya</taxon>
        <taxon>Ascomycota</taxon>
        <taxon>Pezizomycotina</taxon>
        <taxon>Sordariomycetes</taxon>
        <taxon>Hypocreomycetidae</taxon>
        <taxon>Hypocreales</taxon>
        <taxon>Nectriaceae</taxon>
        <taxon>Fusarium</taxon>
        <taxon>Fusarium solani species complex</taxon>
    </lineage>
</organism>
<accession>A0ACD3ZH37</accession>
<sequence length="348" mass="37740">MLAQFCRDLKNIESSWVSKKTMPFPKLPPNVAYIHLSNPARRNALSLGVLQDLKRQLTEVLTSPVSGQLRILPPFQTRILEDLEKAVRRDDTTSEQWKKYGWLVNSSEWKRERAGLPDVLVLRSEGPVFSSGHDLKELSGLSHDDVKLLFSLCAEVMALIRRSPILVVCPIQGLATAAGFQLAMAADFPIALADTKFALPGAKIGLPCTSPSTAVSRRLPPGATYRLLATAQPVKASDIPGAVDIVQVSEKDQSSEASSAAFETRVATVIDQLATMSAQQQAVGKWAYWTQLGMGASDGEEGGDGFETAARWAGRVMALHAKSEDAKEGIGAFLQKRSPAWVSKSSKL</sequence>
<evidence type="ECO:0000313" key="2">
    <source>
        <dbReference type="Proteomes" id="UP000830768"/>
    </source>
</evidence>
<dbReference type="Proteomes" id="UP000830768">
    <property type="component" value="Chromosome 10"/>
</dbReference>
<reference evidence="1" key="1">
    <citation type="submission" date="2021-11" db="EMBL/GenBank/DDBJ databases">
        <title>Fusarium solani-melongenae Genome sequencing and assembly.</title>
        <authorList>
            <person name="Xie S."/>
            <person name="Huang L."/>
            <person name="Zhang X."/>
        </authorList>
    </citation>
    <scope>NUCLEOTIDE SEQUENCE</scope>
    <source>
        <strain evidence="1">CRI 24-3</strain>
    </source>
</reference>
<dbReference type="EMBL" id="CP090038">
    <property type="protein sequence ID" value="UPL00546.1"/>
    <property type="molecule type" value="Genomic_DNA"/>
</dbReference>
<evidence type="ECO:0000313" key="1">
    <source>
        <dbReference type="EMBL" id="UPL00546.1"/>
    </source>
</evidence>
<gene>
    <name evidence="1" type="ORF">LCI18_011480</name>
</gene>
<proteinExistence type="predicted"/>
<protein>
    <submittedName>
        <fullName evidence="1">Uncharacterized protein</fullName>
    </submittedName>
</protein>
<name>A0ACD3ZH37_FUSSC</name>